<organism evidence="7 8">
    <name type="scientific">Tateyamaria omphalii</name>
    <dbReference type="NCBI Taxonomy" id="299262"/>
    <lineage>
        <taxon>Bacteria</taxon>
        <taxon>Pseudomonadati</taxon>
        <taxon>Pseudomonadota</taxon>
        <taxon>Alphaproteobacteria</taxon>
        <taxon>Rhodobacterales</taxon>
        <taxon>Roseobacteraceae</taxon>
        <taxon>Tateyamaria</taxon>
    </lineage>
</organism>
<proteinExistence type="predicted"/>
<evidence type="ECO:0000313" key="8">
    <source>
        <dbReference type="Proteomes" id="UP000186336"/>
    </source>
</evidence>
<dbReference type="InterPro" id="IPR009056">
    <property type="entry name" value="Cyt_c-like_dom"/>
</dbReference>
<evidence type="ECO:0000256" key="3">
    <source>
        <dbReference type="ARBA" id="ARBA00023004"/>
    </source>
</evidence>
<keyword evidence="1 4" id="KW-0349">Heme</keyword>
<name>A0A1P8MXD9_9RHOB</name>
<evidence type="ECO:0000256" key="1">
    <source>
        <dbReference type="ARBA" id="ARBA00022617"/>
    </source>
</evidence>
<feature type="signal peptide" evidence="5">
    <location>
        <begin position="1"/>
        <end position="20"/>
    </location>
</feature>
<keyword evidence="8" id="KW-1185">Reference proteome</keyword>
<dbReference type="RefSeq" id="WP_076629077.1">
    <property type="nucleotide sequence ID" value="NZ_CP019312.1"/>
</dbReference>
<evidence type="ECO:0000259" key="6">
    <source>
        <dbReference type="PROSITE" id="PS51007"/>
    </source>
</evidence>
<feature type="chain" id="PRO_5012636785" evidence="5">
    <location>
        <begin position="21"/>
        <end position="132"/>
    </location>
</feature>
<dbReference type="GO" id="GO:0009055">
    <property type="term" value="F:electron transfer activity"/>
    <property type="evidence" value="ECO:0007669"/>
    <property type="project" value="InterPro"/>
</dbReference>
<dbReference type="Gene3D" id="1.10.760.10">
    <property type="entry name" value="Cytochrome c-like domain"/>
    <property type="match status" value="1"/>
</dbReference>
<dbReference type="GO" id="GO:0046872">
    <property type="term" value="F:metal ion binding"/>
    <property type="evidence" value="ECO:0007669"/>
    <property type="project" value="UniProtKB-KW"/>
</dbReference>
<accession>A0A1P8MXD9</accession>
<reference evidence="7 8" key="1">
    <citation type="submission" date="2017-01" db="EMBL/GenBank/DDBJ databases">
        <title>Complete genome of Tateyamaria omphalii DOK1-4 isolated from seawater in Dokdo.</title>
        <authorList>
            <person name="Kim J.H."/>
            <person name="Chi W.-J."/>
        </authorList>
    </citation>
    <scope>NUCLEOTIDE SEQUENCE [LARGE SCALE GENOMIC DNA]</scope>
    <source>
        <strain evidence="7 8">DOK1-4</strain>
    </source>
</reference>
<dbReference type="Proteomes" id="UP000186336">
    <property type="component" value="Chromosome"/>
</dbReference>
<keyword evidence="5" id="KW-0732">Signal</keyword>
<dbReference type="InterPro" id="IPR036909">
    <property type="entry name" value="Cyt_c-like_dom_sf"/>
</dbReference>
<dbReference type="PROSITE" id="PS51007">
    <property type="entry name" value="CYTC"/>
    <property type="match status" value="1"/>
</dbReference>
<keyword evidence="2 4" id="KW-0479">Metal-binding</keyword>
<dbReference type="AlphaFoldDB" id="A0A1P8MXD9"/>
<dbReference type="SUPFAM" id="SSF46626">
    <property type="entry name" value="Cytochrome c"/>
    <property type="match status" value="1"/>
</dbReference>
<evidence type="ECO:0000256" key="4">
    <source>
        <dbReference type="PROSITE-ProRule" id="PRU00433"/>
    </source>
</evidence>
<keyword evidence="3 4" id="KW-0408">Iron</keyword>
<gene>
    <name evidence="7" type="ORF">BWR18_13890</name>
</gene>
<evidence type="ECO:0000256" key="2">
    <source>
        <dbReference type="ARBA" id="ARBA00022723"/>
    </source>
</evidence>
<dbReference type="Pfam" id="PF00034">
    <property type="entry name" value="Cytochrom_C"/>
    <property type="match status" value="1"/>
</dbReference>
<evidence type="ECO:0000313" key="7">
    <source>
        <dbReference type="EMBL" id="APX12652.1"/>
    </source>
</evidence>
<evidence type="ECO:0000256" key="5">
    <source>
        <dbReference type="SAM" id="SignalP"/>
    </source>
</evidence>
<feature type="domain" description="Cytochrome c" evidence="6">
    <location>
        <begin position="21"/>
        <end position="131"/>
    </location>
</feature>
<dbReference type="KEGG" id="tom:BWR18_13890"/>
<dbReference type="EMBL" id="CP019312">
    <property type="protein sequence ID" value="APX12652.1"/>
    <property type="molecule type" value="Genomic_DNA"/>
</dbReference>
<protein>
    <submittedName>
        <fullName evidence="7">Cytochrome C</fullName>
    </submittedName>
</protein>
<dbReference type="GO" id="GO:0020037">
    <property type="term" value="F:heme binding"/>
    <property type="evidence" value="ECO:0007669"/>
    <property type="project" value="InterPro"/>
</dbReference>
<sequence length="132" mass="14272">MKQLIATLALLGSMPLTAWAQDVSNGATLYQRHCATCHGVNADGNGPMRPALLLQPPALNDLQARNEGTFPIARVVSRIDGRDPLVSHGSPMPVYGWYFEGEDTALKAETGQPILTSKPIVDLMAYLQSIQE</sequence>
<dbReference type="STRING" id="299262.BWR18_13890"/>